<dbReference type="RefSeq" id="WP_183866265.1">
    <property type="nucleotide sequence ID" value="NZ_JACHCF010000002.1"/>
</dbReference>
<evidence type="ECO:0000259" key="1">
    <source>
        <dbReference type="Pfam" id="PF00534"/>
    </source>
</evidence>
<evidence type="ECO:0000313" key="3">
    <source>
        <dbReference type="Proteomes" id="UP000537718"/>
    </source>
</evidence>
<reference evidence="2 3" key="1">
    <citation type="submission" date="2020-08" db="EMBL/GenBank/DDBJ databases">
        <title>Genomic Encyclopedia of Type Strains, Phase IV (KMG-V): Genome sequencing to study the core and pangenomes of soil and plant-associated prokaryotes.</title>
        <authorList>
            <person name="Whitman W."/>
        </authorList>
    </citation>
    <scope>NUCLEOTIDE SEQUENCE [LARGE SCALE GENOMIC DNA]</scope>
    <source>
        <strain evidence="2 3">MP7CTX6</strain>
    </source>
</reference>
<evidence type="ECO:0000313" key="2">
    <source>
        <dbReference type="EMBL" id="MBB5620254.1"/>
    </source>
</evidence>
<organism evidence="2 3">
    <name type="scientific">Pedobacter cryoconitis</name>
    <dbReference type="NCBI Taxonomy" id="188932"/>
    <lineage>
        <taxon>Bacteria</taxon>
        <taxon>Pseudomonadati</taxon>
        <taxon>Bacteroidota</taxon>
        <taxon>Sphingobacteriia</taxon>
        <taxon>Sphingobacteriales</taxon>
        <taxon>Sphingobacteriaceae</taxon>
        <taxon>Pedobacter</taxon>
    </lineage>
</organism>
<sequence length="411" mass="46681">MKKIRIIEAVNQLGLGGTEYAVQLFSKFLNKDRFEVTVIGLLNGGERVRLIEDLGIKVILLNGDLVKLGQLLQETDVFHWHGNGSLEPELFKVIKANKPKIVIQTNVFGQFDNSPFYDVIDYDLYISKMILVRRMKLDMKLQDNYASKRKVLPYPVDIDHINSLVPTEDEVNQFKKANNLQDKFIAGRIGRSDDHKFDLITLDGFAEFAQKNEAARFLLLGSTPKISAHAALLGISDKIITLGTTSDLRQLLVYYKAMDVFLAASSIGESFGMVLAEAMTCGTPVVTISTEKRDNAQIEVIDNNQTGFVVKRDRKKIAAALTRLYEDPQIRVRLSKASKQKISTDYKAGKIAKSLENLIFKHLKLPYQENEKSLVVDFSKELVNDYIKRCIDLYGRPEFLKKILWLFKKKI</sequence>
<comment type="caution">
    <text evidence="2">The sequence shown here is derived from an EMBL/GenBank/DDBJ whole genome shotgun (WGS) entry which is preliminary data.</text>
</comment>
<keyword evidence="2" id="KW-0808">Transferase</keyword>
<accession>A0A7W8YR58</accession>
<dbReference type="Pfam" id="PF00534">
    <property type="entry name" value="Glycos_transf_1"/>
    <property type="match status" value="1"/>
</dbReference>
<dbReference type="CDD" id="cd03801">
    <property type="entry name" value="GT4_PimA-like"/>
    <property type="match status" value="1"/>
</dbReference>
<gene>
    <name evidence="2" type="ORF">HDE69_001292</name>
</gene>
<dbReference type="SUPFAM" id="SSF53756">
    <property type="entry name" value="UDP-Glycosyltransferase/glycogen phosphorylase"/>
    <property type="match status" value="1"/>
</dbReference>
<dbReference type="EMBL" id="JACHCF010000002">
    <property type="protein sequence ID" value="MBB5620254.1"/>
    <property type="molecule type" value="Genomic_DNA"/>
</dbReference>
<name>A0A7W8YR58_9SPHI</name>
<dbReference type="Gene3D" id="3.40.50.2000">
    <property type="entry name" value="Glycogen Phosphorylase B"/>
    <property type="match status" value="2"/>
</dbReference>
<feature type="domain" description="Glycosyl transferase family 1" evidence="1">
    <location>
        <begin position="173"/>
        <end position="340"/>
    </location>
</feature>
<dbReference type="InterPro" id="IPR001296">
    <property type="entry name" value="Glyco_trans_1"/>
</dbReference>
<dbReference type="Proteomes" id="UP000537718">
    <property type="component" value="Unassembled WGS sequence"/>
</dbReference>
<dbReference type="GO" id="GO:0016757">
    <property type="term" value="F:glycosyltransferase activity"/>
    <property type="evidence" value="ECO:0007669"/>
    <property type="project" value="InterPro"/>
</dbReference>
<proteinExistence type="predicted"/>
<dbReference type="PANTHER" id="PTHR12526">
    <property type="entry name" value="GLYCOSYLTRANSFERASE"/>
    <property type="match status" value="1"/>
</dbReference>
<dbReference type="AlphaFoldDB" id="A0A7W8YR58"/>
<protein>
    <submittedName>
        <fullName evidence="2">Glycosyltransferase involved in cell wall biosynthesis</fullName>
    </submittedName>
</protein>